<name>A0A5C1AH32_9BACT</name>
<feature type="compositionally biased region" description="Basic and acidic residues" evidence="1">
    <location>
        <begin position="65"/>
        <end position="93"/>
    </location>
</feature>
<dbReference type="KEGG" id="lrs:PX52LOC_04456"/>
<protein>
    <submittedName>
        <fullName evidence="2">Uncharacterized protein</fullName>
    </submittedName>
</protein>
<accession>A0A5C1AH32</accession>
<sequence>MPLSVREQDAAAVLAKHHAEKAQRVKDRIDRLERIAVAKLRGRLAIAGKKPPTRAEENAAAEAAVRQDEQDRAAARSREAHDHNDVPAHRRIR</sequence>
<keyword evidence="3" id="KW-1185">Reference proteome</keyword>
<feature type="region of interest" description="Disordered" evidence="1">
    <location>
        <begin position="50"/>
        <end position="93"/>
    </location>
</feature>
<reference evidence="3" key="1">
    <citation type="submission" date="2019-08" db="EMBL/GenBank/DDBJ databases">
        <title>Limnoglobus roseus gen. nov., sp. nov., a novel freshwater planctomycete with a giant genome from the family Gemmataceae.</title>
        <authorList>
            <person name="Kulichevskaya I.S."/>
            <person name="Naumoff D.G."/>
            <person name="Miroshnikov K."/>
            <person name="Ivanova A."/>
            <person name="Philippov D.A."/>
            <person name="Hakobyan A."/>
            <person name="Rijpstra I.C."/>
            <person name="Sinninghe Damste J.S."/>
            <person name="Liesack W."/>
            <person name="Dedysh S.N."/>
        </authorList>
    </citation>
    <scope>NUCLEOTIDE SEQUENCE [LARGE SCALE GENOMIC DNA]</scope>
    <source>
        <strain evidence="3">PX52</strain>
    </source>
</reference>
<organism evidence="2 3">
    <name type="scientific">Limnoglobus roseus</name>
    <dbReference type="NCBI Taxonomy" id="2598579"/>
    <lineage>
        <taxon>Bacteria</taxon>
        <taxon>Pseudomonadati</taxon>
        <taxon>Planctomycetota</taxon>
        <taxon>Planctomycetia</taxon>
        <taxon>Gemmatales</taxon>
        <taxon>Gemmataceae</taxon>
        <taxon>Limnoglobus</taxon>
    </lineage>
</organism>
<dbReference type="Proteomes" id="UP000324974">
    <property type="component" value="Chromosome"/>
</dbReference>
<gene>
    <name evidence="2" type="ORF">PX52LOC_04456</name>
</gene>
<evidence type="ECO:0000313" key="3">
    <source>
        <dbReference type="Proteomes" id="UP000324974"/>
    </source>
</evidence>
<proteinExistence type="predicted"/>
<dbReference type="AlphaFoldDB" id="A0A5C1AH32"/>
<dbReference type="RefSeq" id="WP_149112073.1">
    <property type="nucleotide sequence ID" value="NZ_CP042425.1"/>
</dbReference>
<evidence type="ECO:0000313" key="2">
    <source>
        <dbReference type="EMBL" id="QEL17467.1"/>
    </source>
</evidence>
<evidence type="ECO:0000256" key="1">
    <source>
        <dbReference type="SAM" id="MobiDB-lite"/>
    </source>
</evidence>
<dbReference type="EMBL" id="CP042425">
    <property type="protein sequence ID" value="QEL17467.1"/>
    <property type="molecule type" value="Genomic_DNA"/>
</dbReference>